<dbReference type="Gene3D" id="3.40.50.2300">
    <property type="match status" value="1"/>
</dbReference>
<dbReference type="InterPro" id="IPR011006">
    <property type="entry name" value="CheY-like_superfamily"/>
</dbReference>
<keyword evidence="2" id="KW-1185">Reference proteome</keyword>
<reference evidence="1 2" key="1">
    <citation type="submission" date="2017-05" db="EMBL/GenBank/DDBJ databases">
        <title>The complete genome sequence of Deinococcus ficus isolated from the rhizosphere of the Ficus religiosa L. in Taiwan.</title>
        <authorList>
            <person name="Wu K.-M."/>
            <person name="Liao T.-L."/>
            <person name="Liu Y.-M."/>
            <person name="Young C.-C."/>
            <person name="Tsai S.-F."/>
        </authorList>
    </citation>
    <scope>NUCLEOTIDE SEQUENCE [LARGE SCALE GENOMIC DNA]</scope>
    <source>
        <strain evidence="1 2">CC-FR2-10</strain>
        <plasmid evidence="2">pdfi2</plasmid>
    </source>
</reference>
<gene>
    <name evidence="1" type="ORF">DFI_17145</name>
</gene>
<geneLocation type="plasmid" evidence="2">
    <name>pdfi2</name>
</geneLocation>
<dbReference type="AlphaFoldDB" id="A0A221T1Z4"/>
<keyword evidence="1" id="KW-0614">Plasmid</keyword>
<dbReference type="RefSeq" id="WP_051307570.1">
    <property type="nucleotide sequence ID" value="NZ_BNAK01000009.1"/>
</dbReference>
<organism evidence="1 2">
    <name type="scientific">Deinococcus ficus</name>
    <dbReference type="NCBI Taxonomy" id="317577"/>
    <lineage>
        <taxon>Bacteria</taxon>
        <taxon>Thermotogati</taxon>
        <taxon>Deinococcota</taxon>
        <taxon>Deinococci</taxon>
        <taxon>Deinococcales</taxon>
        <taxon>Deinococcaceae</taxon>
        <taxon>Deinococcus</taxon>
    </lineage>
</organism>
<dbReference type="Proteomes" id="UP000259030">
    <property type="component" value="Plasmid pDFI2"/>
</dbReference>
<evidence type="ECO:0000313" key="2">
    <source>
        <dbReference type="Proteomes" id="UP000259030"/>
    </source>
</evidence>
<accession>A0A221T1Z4</accession>
<name>A0A221T1Z4_9DEIO</name>
<dbReference type="SUPFAM" id="SSF52172">
    <property type="entry name" value="CheY-like"/>
    <property type="match status" value="1"/>
</dbReference>
<protein>
    <submittedName>
        <fullName evidence="1">Uncharacterized protein</fullName>
    </submittedName>
</protein>
<evidence type="ECO:0000313" key="1">
    <source>
        <dbReference type="EMBL" id="ASN82914.1"/>
    </source>
</evidence>
<dbReference type="EMBL" id="CP021083">
    <property type="protein sequence ID" value="ASN82914.1"/>
    <property type="molecule type" value="Genomic_DNA"/>
</dbReference>
<proteinExistence type="predicted"/>
<dbReference type="KEGG" id="dfc:DFI_17145"/>
<sequence>MKCLLIIISDPARAGLYGALALQAGVRVIQAEGALHALTFLEREQVDAIICEADMEDMDGDEFRTVVHEEVRTAGVPVFVLPDGREMVKHRHLELPALTGPEILAEVLDELGVDRAAFPVPVIRQPVTHLAGRLGVFGLAEFLSWVHEMEYSGHWLVTVEDEGGNSRCAHLLMTAGDLTYAEFAGMTGKAALFSVMRDVTLHPRASFEFVRIDTPLPVRSATLMKNTPRTLMEVAVDLDHLDAHIQGLAVS</sequence>
<dbReference type="STRING" id="317577.GCA_000419625_03499"/>